<dbReference type="CDD" id="cd03890">
    <property type="entry name" value="M20_pepD"/>
    <property type="match status" value="1"/>
</dbReference>
<dbReference type="AlphaFoldDB" id="A0A2H9T7S6"/>
<name>A0A2H9T7S6_9ZZZZ</name>
<keyword evidence="4" id="KW-0479">Metal-binding</keyword>
<organism evidence="10">
    <name type="scientific">invertebrate metagenome</name>
    <dbReference type="NCBI Taxonomy" id="1711999"/>
    <lineage>
        <taxon>unclassified sequences</taxon>
        <taxon>metagenomes</taxon>
        <taxon>organismal metagenomes</taxon>
    </lineage>
</organism>
<dbReference type="PANTHER" id="PTHR43501:SF1">
    <property type="entry name" value="CYTOSOL NON-SPECIFIC DIPEPTIDASE"/>
    <property type="match status" value="1"/>
</dbReference>
<evidence type="ECO:0000256" key="2">
    <source>
        <dbReference type="ARBA" id="ARBA00001947"/>
    </source>
</evidence>
<dbReference type="GO" id="GO:0005829">
    <property type="term" value="C:cytosol"/>
    <property type="evidence" value="ECO:0007669"/>
    <property type="project" value="TreeGrafter"/>
</dbReference>
<comment type="caution">
    <text evidence="10">The sequence shown here is derived from an EMBL/GenBank/DDBJ whole genome shotgun (WGS) entry which is preliminary data.</text>
</comment>
<accession>A0A2H9T7S6</accession>
<dbReference type="Pfam" id="PF07687">
    <property type="entry name" value="M20_dimer"/>
    <property type="match status" value="1"/>
</dbReference>
<evidence type="ECO:0000256" key="8">
    <source>
        <dbReference type="ARBA" id="ARBA00023285"/>
    </source>
</evidence>
<evidence type="ECO:0000256" key="7">
    <source>
        <dbReference type="ARBA" id="ARBA00023049"/>
    </source>
</evidence>
<dbReference type="SUPFAM" id="SSF53187">
    <property type="entry name" value="Zn-dependent exopeptidases"/>
    <property type="match status" value="1"/>
</dbReference>
<comment type="cofactor">
    <cofactor evidence="1">
        <name>Co(2+)</name>
        <dbReference type="ChEBI" id="CHEBI:48828"/>
    </cofactor>
</comment>
<dbReference type="PIRSF" id="PIRSF016599">
    <property type="entry name" value="Xaa-His_dipept"/>
    <property type="match status" value="1"/>
</dbReference>
<dbReference type="InterPro" id="IPR001160">
    <property type="entry name" value="Peptidase_M20C"/>
</dbReference>
<dbReference type="GO" id="GO:0070573">
    <property type="term" value="F:metallodipeptidase activity"/>
    <property type="evidence" value="ECO:0007669"/>
    <property type="project" value="TreeGrafter"/>
</dbReference>
<keyword evidence="6" id="KW-0862">Zinc</keyword>
<sequence>MVAITFGDLRTQYQTIKEFFISGIVVTQINMLEPKPVWSQFDQILQIPRPSKHEEAISNHLQAFAEKHHLECVKDEVGNVIIRKPATKGMEDCKGVILQAHMDMVPQKNSDTEHDFLKDSIKAYQNGEWVLAEGTTLGADDGIGIAAALAVLASSDIQHGPLEVLCTVDEETGMTGAEGLKAGVLQGSVLLNLDSEEDGELCIGCAGGIDIVIKGQYTPEAVSDDKKLCKISLTGLKGGHSGQDINRGRGNANKLMVRLLKTLSDLDSRVVSFHGGSLRNAIAREAFVTIAVDTDKSDLIAARIDECQSLYCTELGDIEPDLSLIMTAVEREGVVSVMPQSAQENWLNVLDASPVGVQRMSTTVEGVVETSNNMAMICIEEGSIQVDNMSRSLIDSAIDDLAERIAGVYRVLGAEVSKLGRYPGWRPNAHSPILEQMKQTHVRLFGEEPVVKVIHAGLECGLLGSLYPEWDMISFGPTILGAHSPDEKVNIQTVEKFWTYLVDVLQNISRA</sequence>
<dbReference type="GO" id="GO:0046872">
    <property type="term" value="F:metal ion binding"/>
    <property type="evidence" value="ECO:0007669"/>
    <property type="project" value="UniProtKB-KW"/>
</dbReference>
<gene>
    <name evidence="10" type="primary">pepD_1</name>
    <name evidence="10" type="ORF">CI610_01767</name>
</gene>
<keyword evidence="3" id="KW-0645">Protease</keyword>
<protein>
    <submittedName>
        <fullName evidence="10">Cytosol non-specific dipeptidase</fullName>
        <ecNumber evidence="10">3.4.13.18</ecNumber>
    </submittedName>
</protein>
<evidence type="ECO:0000256" key="5">
    <source>
        <dbReference type="ARBA" id="ARBA00022801"/>
    </source>
</evidence>
<dbReference type="FunFam" id="3.40.630.10:FF:000018">
    <property type="entry name" value="Aminoacyl-histidine dipeptidase PepD"/>
    <property type="match status" value="1"/>
</dbReference>
<comment type="cofactor">
    <cofactor evidence="2">
        <name>Zn(2+)</name>
        <dbReference type="ChEBI" id="CHEBI:29105"/>
    </cofactor>
</comment>
<keyword evidence="5 10" id="KW-0378">Hydrolase</keyword>
<evidence type="ECO:0000313" key="10">
    <source>
        <dbReference type="EMBL" id="PJE79277.1"/>
    </source>
</evidence>
<keyword evidence="10" id="KW-0224">Dipeptidase</keyword>
<dbReference type="NCBIfam" id="TIGR01893">
    <property type="entry name" value="aa-his-dipept"/>
    <property type="match status" value="1"/>
</dbReference>
<proteinExistence type="predicted"/>
<dbReference type="EC" id="3.4.13.18" evidence="10"/>
<dbReference type="EMBL" id="NSIT01000081">
    <property type="protein sequence ID" value="PJE79277.1"/>
    <property type="molecule type" value="Genomic_DNA"/>
</dbReference>
<evidence type="ECO:0000256" key="3">
    <source>
        <dbReference type="ARBA" id="ARBA00022670"/>
    </source>
</evidence>
<dbReference type="InterPro" id="IPR002933">
    <property type="entry name" value="Peptidase_M20"/>
</dbReference>
<keyword evidence="8" id="KW-0170">Cobalt</keyword>
<reference evidence="10" key="1">
    <citation type="journal article" date="2017" name="Appl. Environ. Microbiol.">
        <title>Molecular characterization of an Endozoicomonas-like organism causing infection in king scallop Pecten maximus L.</title>
        <authorList>
            <person name="Cano I."/>
            <person name="van Aerle R."/>
            <person name="Ross S."/>
            <person name="Verner-Jeffreys D.W."/>
            <person name="Paley R.K."/>
            <person name="Rimmer G."/>
            <person name="Ryder D."/>
            <person name="Hooper P."/>
            <person name="Stone D."/>
            <person name="Feist S.W."/>
        </authorList>
    </citation>
    <scope>NUCLEOTIDE SEQUENCE</scope>
</reference>
<evidence type="ECO:0000256" key="4">
    <source>
        <dbReference type="ARBA" id="ARBA00022723"/>
    </source>
</evidence>
<dbReference type="FunFam" id="3.40.630.10:FF:000015">
    <property type="entry name" value="Aminoacyl-histidine dipeptidase PepD"/>
    <property type="match status" value="1"/>
</dbReference>
<dbReference type="Gene3D" id="3.40.630.10">
    <property type="entry name" value="Zn peptidases"/>
    <property type="match status" value="2"/>
</dbReference>
<feature type="domain" description="Peptidase M20 dimerisation" evidence="9">
    <location>
        <begin position="232"/>
        <end position="298"/>
    </location>
</feature>
<evidence type="ECO:0000256" key="1">
    <source>
        <dbReference type="ARBA" id="ARBA00001941"/>
    </source>
</evidence>
<dbReference type="GO" id="GO:0006508">
    <property type="term" value="P:proteolysis"/>
    <property type="evidence" value="ECO:0007669"/>
    <property type="project" value="UniProtKB-KW"/>
</dbReference>
<dbReference type="InterPro" id="IPR011650">
    <property type="entry name" value="Peptidase_M20_dimer"/>
</dbReference>
<evidence type="ECO:0000256" key="6">
    <source>
        <dbReference type="ARBA" id="ARBA00022833"/>
    </source>
</evidence>
<dbReference type="PRINTS" id="PR00934">
    <property type="entry name" value="XHISDIPTASE"/>
</dbReference>
<dbReference type="PANTHER" id="PTHR43501">
    <property type="entry name" value="CYTOSOL NON-SPECIFIC DIPEPTIDASE"/>
    <property type="match status" value="1"/>
</dbReference>
<dbReference type="Pfam" id="PF01546">
    <property type="entry name" value="Peptidase_M20"/>
    <property type="match status" value="1"/>
</dbReference>
<evidence type="ECO:0000259" key="9">
    <source>
        <dbReference type="Pfam" id="PF07687"/>
    </source>
</evidence>
<keyword evidence="7" id="KW-0482">Metalloprotease</keyword>